<organism evidence="3 4">
    <name type="scientific">Candidatus Marsarchaeota G1 archaeon OSP_D</name>
    <dbReference type="NCBI Taxonomy" id="1978155"/>
    <lineage>
        <taxon>Archaea</taxon>
        <taxon>Candidatus Marsarchaeota</taxon>
        <taxon>Candidatus Marsarchaeota group 1</taxon>
    </lineage>
</organism>
<name>A0A2R6AD88_9ARCH</name>
<dbReference type="InterPro" id="IPR050491">
    <property type="entry name" value="AmpC-like"/>
</dbReference>
<protein>
    <recommendedName>
        <fullName evidence="5">Beta-lactamase-related domain-containing protein</fullName>
    </recommendedName>
</protein>
<evidence type="ECO:0000313" key="3">
    <source>
        <dbReference type="EMBL" id="PSN84273.1"/>
    </source>
</evidence>
<evidence type="ECO:0000259" key="2">
    <source>
        <dbReference type="Pfam" id="PF13969"/>
    </source>
</evidence>
<evidence type="ECO:0000259" key="1">
    <source>
        <dbReference type="Pfam" id="PF00144"/>
    </source>
</evidence>
<feature type="domain" description="Pab87 octamerisation" evidence="2">
    <location>
        <begin position="346"/>
        <end position="434"/>
    </location>
</feature>
<gene>
    <name evidence="3" type="ORF">B9Q01_01665</name>
</gene>
<accession>A0A2R6AD88</accession>
<dbReference type="Pfam" id="PF00144">
    <property type="entry name" value="Beta-lactamase"/>
    <property type="match status" value="1"/>
</dbReference>
<dbReference type="AlphaFoldDB" id="A0A2R6AD88"/>
<sequence>MNFKEIEEYIQKKRQSSKAPSISICVFDSEKVLYANAFGFRNLELGLSATPYTIYGVGSITKSVTALCVLQLYEKGLLDLNDTVSQHLKSFGFDDSLVTIKHLLTHTSGMPSLGVAERIIAQRIAGEKSGVTNFDEFIGLLKRVNRVFRPGERFLYSNEGYMLLGKIVETVSGERYEDYVLKRVIKPLALVRTGFTLNGYEDVMTPYLIKTLPERSVFPNHSLLLPAGGLVSCVVELAQYARNFIVENESLLLTKQLLEEATRPHVKTNLPTLLEEEWYGYGWQVAKSFLGQTLVSHSGNIAVCSAYLGFLKDAKIGVALASNSATAPLAQIALYTLSVLLEKDPKKELSFVFLDELLDSFCGVYESFSGSTLVVRRSGYSLYAEITTQFGTERTALLPGKDFYSYYIPSYSGNIPVEFFTEKGEMRVLVERNLFKKISNP</sequence>
<dbReference type="PANTHER" id="PTHR46825:SF9">
    <property type="entry name" value="BETA-LACTAMASE-RELATED DOMAIN-CONTAINING PROTEIN"/>
    <property type="match status" value="1"/>
</dbReference>
<reference evidence="3 4" key="1">
    <citation type="submission" date="2017-04" db="EMBL/GenBank/DDBJ databases">
        <title>Novel microbial lineages endemic to geothermal iron-oxide mats fill important gaps in the evolutionary history of Archaea.</title>
        <authorList>
            <person name="Jay Z.J."/>
            <person name="Beam J.P."/>
            <person name="Dlakic M."/>
            <person name="Rusch D.B."/>
            <person name="Kozubal M.A."/>
            <person name="Inskeep W.P."/>
        </authorList>
    </citation>
    <scope>NUCLEOTIDE SEQUENCE [LARGE SCALE GENOMIC DNA]</scope>
    <source>
        <strain evidence="3">OSP_D</strain>
    </source>
</reference>
<dbReference type="SUPFAM" id="SSF56601">
    <property type="entry name" value="beta-lactamase/transpeptidase-like"/>
    <property type="match status" value="1"/>
</dbReference>
<feature type="domain" description="Beta-lactamase-related" evidence="1">
    <location>
        <begin position="7"/>
        <end position="327"/>
    </location>
</feature>
<dbReference type="InterPro" id="IPR025879">
    <property type="entry name" value="Pab87_oct"/>
</dbReference>
<dbReference type="PANTHER" id="PTHR46825">
    <property type="entry name" value="D-ALANYL-D-ALANINE-CARBOXYPEPTIDASE/ENDOPEPTIDASE AMPH"/>
    <property type="match status" value="1"/>
</dbReference>
<comment type="caution">
    <text evidence="3">The sequence shown here is derived from an EMBL/GenBank/DDBJ whole genome shotgun (WGS) entry which is preliminary data.</text>
</comment>
<evidence type="ECO:0008006" key="5">
    <source>
        <dbReference type="Google" id="ProtNLM"/>
    </source>
</evidence>
<dbReference type="Pfam" id="PF13969">
    <property type="entry name" value="Pab87_oct"/>
    <property type="match status" value="1"/>
</dbReference>
<dbReference type="InterPro" id="IPR038164">
    <property type="entry name" value="Pab87_oct_sf"/>
</dbReference>
<dbReference type="InterPro" id="IPR012338">
    <property type="entry name" value="Beta-lactam/transpept-like"/>
</dbReference>
<dbReference type="Proteomes" id="UP000240880">
    <property type="component" value="Unassembled WGS sequence"/>
</dbReference>
<dbReference type="EMBL" id="NEXC01000005">
    <property type="protein sequence ID" value="PSN84273.1"/>
    <property type="molecule type" value="Genomic_DNA"/>
</dbReference>
<dbReference type="Gene3D" id="2.40.128.210">
    <property type="entry name" value="Pab87 octamerisation domain"/>
    <property type="match status" value="1"/>
</dbReference>
<dbReference type="InterPro" id="IPR001466">
    <property type="entry name" value="Beta-lactam-related"/>
</dbReference>
<evidence type="ECO:0000313" key="4">
    <source>
        <dbReference type="Proteomes" id="UP000240880"/>
    </source>
</evidence>
<dbReference type="Gene3D" id="3.40.710.10">
    <property type="entry name" value="DD-peptidase/beta-lactamase superfamily"/>
    <property type="match status" value="1"/>
</dbReference>
<proteinExistence type="predicted"/>